<dbReference type="Pfam" id="PF00628">
    <property type="entry name" value="PHD"/>
    <property type="match status" value="1"/>
</dbReference>
<evidence type="ECO:0000313" key="9">
    <source>
        <dbReference type="EnsemblMetazoa" id="AALFPA23_014460.P21015"/>
    </source>
</evidence>
<proteinExistence type="predicted"/>
<dbReference type="Gene3D" id="3.30.70.270">
    <property type="match status" value="1"/>
</dbReference>
<dbReference type="Gene3D" id="3.10.10.10">
    <property type="entry name" value="HIV Type 1 Reverse Transcriptase, subunit A, domain 1"/>
    <property type="match status" value="1"/>
</dbReference>
<keyword evidence="10" id="KW-1185">Reference proteome</keyword>
<evidence type="ECO:0000256" key="4">
    <source>
        <dbReference type="PROSITE-ProRule" id="PRU00146"/>
    </source>
</evidence>
<dbReference type="CDD" id="cd22249">
    <property type="entry name" value="UDM1_RNF168_RNF169-like"/>
    <property type="match status" value="1"/>
</dbReference>
<dbReference type="Pfam" id="PF18701">
    <property type="entry name" value="DUF5641"/>
    <property type="match status" value="1"/>
</dbReference>
<dbReference type="SMART" id="SM00249">
    <property type="entry name" value="PHD"/>
    <property type="match status" value="1"/>
</dbReference>
<dbReference type="SUPFAM" id="SSF56672">
    <property type="entry name" value="DNA/RNA polymerases"/>
    <property type="match status" value="1"/>
</dbReference>
<dbReference type="InterPro" id="IPR036397">
    <property type="entry name" value="RNaseH_sf"/>
</dbReference>
<feature type="compositionally biased region" description="Polar residues" evidence="6">
    <location>
        <begin position="728"/>
        <end position="743"/>
    </location>
</feature>
<dbReference type="EnsemblMetazoa" id="AALFPA23_014460.R21015">
    <property type="protein sequence ID" value="AALFPA23_014460.P21015"/>
    <property type="gene ID" value="AALFPA23_014460"/>
</dbReference>
<dbReference type="InterPro" id="IPR043128">
    <property type="entry name" value="Rev_trsase/Diguanyl_cyclase"/>
</dbReference>
<dbReference type="InterPro" id="IPR005312">
    <property type="entry name" value="DUF1759"/>
</dbReference>
<dbReference type="PANTHER" id="PTHR47331:SF1">
    <property type="entry name" value="GAG-LIKE PROTEIN"/>
    <property type="match status" value="1"/>
</dbReference>
<feature type="coiled-coil region" evidence="5">
    <location>
        <begin position="71"/>
        <end position="123"/>
    </location>
</feature>
<dbReference type="SUPFAM" id="SSF53098">
    <property type="entry name" value="Ribonuclease H-like"/>
    <property type="match status" value="1"/>
</dbReference>
<evidence type="ECO:0000256" key="6">
    <source>
        <dbReference type="SAM" id="MobiDB-lite"/>
    </source>
</evidence>
<dbReference type="PROSITE" id="PS50994">
    <property type="entry name" value="INTEGRASE"/>
    <property type="match status" value="1"/>
</dbReference>
<dbReference type="InterPro" id="IPR008042">
    <property type="entry name" value="Retrotrans_Pao"/>
</dbReference>
<dbReference type="Gene3D" id="3.30.420.10">
    <property type="entry name" value="Ribonuclease H-like superfamily/Ribonuclease H"/>
    <property type="match status" value="1"/>
</dbReference>
<evidence type="ECO:0000256" key="5">
    <source>
        <dbReference type="SAM" id="Coils"/>
    </source>
</evidence>
<evidence type="ECO:0000313" key="10">
    <source>
        <dbReference type="Proteomes" id="UP000069940"/>
    </source>
</evidence>
<keyword evidence="2 4" id="KW-0863">Zinc-finger</keyword>
<evidence type="ECO:0000256" key="1">
    <source>
        <dbReference type="ARBA" id="ARBA00022723"/>
    </source>
</evidence>
<dbReference type="InterPro" id="IPR040676">
    <property type="entry name" value="DUF5641"/>
</dbReference>
<dbReference type="Gene3D" id="2.60.120.650">
    <property type="entry name" value="Cupin"/>
    <property type="match status" value="1"/>
</dbReference>
<evidence type="ECO:0000256" key="2">
    <source>
        <dbReference type="ARBA" id="ARBA00022771"/>
    </source>
</evidence>
<feature type="region of interest" description="Disordered" evidence="6">
    <location>
        <begin position="1"/>
        <end position="26"/>
    </location>
</feature>
<keyword evidence="3" id="KW-0862">Zinc</keyword>
<keyword evidence="5" id="KW-0175">Coiled coil</keyword>
<feature type="domain" description="Integrase catalytic" evidence="8">
    <location>
        <begin position="1754"/>
        <end position="1940"/>
    </location>
</feature>
<sequence length="2111" mass="239371">MSSGSVAGAGGRLYRKSDSPGGEGASCGTCHRVDNSRMVQCDECDVWYHYDCVNVDDSIRNHDWSCNGCMRTSLEKQKRTLSEQLERFEQHQRQWQLEQQRRLEQMEERQMLEQRQNIELQQRKQEQIVRTQLGQLQLQQPNLSPEVATTELEVPSKSLGVIPKQHRQPVRIAEKTTLEGFTDDKQRNTELLTNSISNNVKAPARVDKASSRSSKRSAKLKELEIRALEARQALEKKQLEERLAMEREMLELSDSEAESVTSLEKINEWLEKTENIGQGTGNYLDDSPLPVYDEILRKPATASIQPGRLSNCAPGGRQLHVVPQQTDTSPATGTCPAHARSGENIPRVSAHYQPVFGGYQAPIAATPSAPLYTVASQQPIMSTTYPAVHYPHPVSQNVVNSQAIGQPPLLTSTPRQNMASYQHQMNSDSIPLTSSHLAARQTVKDLPKFGGDPEDWPRFIAAYERTSRMCAFRNDELLDRLERSLHDKALNAVKSLLLHPDNVPVIVNRLRTLFGNPESIVETMVQRIRAMPSPRSDKMESIVDFGVAVQNLCATIQVCQMDERFYNVALMQELVESLPSPLKIKWAFYRKEIGAVTLLHFNAWLGEMVEALCQVIRPAVWAKPEHKSDRKVRREDVFVHAHSSHIPEQVDHHNCLACGNDCSSLDDCSSFLNMSSKARWALVNEKKICRKCLIKHFKACDRKVPCGLNGCSFLHHRLLHDDSKHNKPSSSISTQDTSVNAHHSSQGRVLLKYVQVTVYGRGKTINTYAFLDAGSTSTLMEHSLWEELNLSGEKSPLCISWTGGQGRYEKESVVFSAEISGAKTPGQIFHLAEVHTVRSLDLPAQTVSVPDLAMHFQHLSGLPIESYAAVKPRILLGIDSCRLEYPLDSREGFENQPTAVLTRLGWVVYGPCSTSEQTTEKRDVSYGYHICHCEGLHSAVKNYFSMDSLGVQLSEKPQMSKDDERAMDMLRTNTIFQDGRYETSLLWRYDEIRLPGSRTMALKRHDCLSKRMAREPRLAKELQENIQDYQDKGYIRKLSAQEEATHTGRSWYLPIFPVVNPNKPGKLRIVWDAAAKVGKLSLNSFLLKGPDQVTPLHHVLQRFREFRTAVTGDIREMFHQVRINCEDQHCQRFLWNDGVPGKIPSTYVMQVMTFGACCSPSSAQYIKNLNAERFRNQLPKAVDAICKGTYVDDMLCSVETEAEAVKLAQDVRQIHADGGFEIRGWLSNSKKVVESMGEQISNQKDLNKDGELSTEKVLGMWWNTTDDTFTFKIPNRCRQELLSGKQVPTKREVLKILMSVYDPLGLLANVLMFLKVLLQNIWRSNIGWDEPISDNHLEKWRAWLSVLHNVHTVCVPRCYRTTTSSSVESNELQLHVFVDASENGYAAVAYFRFAERGTIECAFVTAKTRVAPLKYVSIPRLELQAAVIGTRLAKDIAETHRISISKRFFWTDSRDVLCWLRSDHKRYSKFVAARTGEILENTELSEWLWLPTKQNVADEGTKWQKTPELSPSCRWFKGPDFLWQQYCEWPVQPTSNETTTTEMNALVNTHAVHDPVMNFSKYSDWRKLLRITSYVLRFLRNIQARLQKRPPAIGILNQSELFEAERCIYRQVQIEGYGEEMLILKRSKLADAKFMVPVPKSSSLYKLSPFLDDQGVLRSSGRTTGCKFIGEDAAHNIILPKNHPVTALVVKFIHERYHHLNHETVVNELRQRYWIPQLRRICYKVRQQCQYCKNGRARPQPPVMADLPPARLAAYSRPFSYAGIDFFGPMLVVVGRRTEKRWGVLITCLVIRAVHIEVAHSLNTSSCIMALRNFIARRGTPLELYSDRGTNFVGANRELNEALRSLDRNKIMQEFVTSDTKWSFLPPSSPHMGGSWERLVQSVKKILQNMHLPRTPTDEVLRNGLIEVENIINSRPLTYVPIDNSESEALTPNHFLLGSSGGTKPLVPYDDSPATLVNSWKTSQIFANMFWRRWLREYLPSITRRTKWHYPVKPIQIGDVVIVVDPDLPRNSWPKGRVVNVSQKNGQVRSATVRTSANIYERPAVRLAVLDVGATGSTQESGTCVPGGTVTQSANAPPLPTNLHLDSPSLNQLDRAVVVGKRQNEKDVKGT</sequence>
<dbReference type="GeneID" id="134285395"/>
<keyword evidence="1" id="KW-0479">Metal-binding</keyword>
<dbReference type="Pfam" id="PF03564">
    <property type="entry name" value="DUF1759"/>
    <property type="match status" value="1"/>
</dbReference>
<organism evidence="9 10">
    <name type="scientific">Aedes albopictus</name>
    <name type="common">Asian tiger mosquito</name>
    <name type="synonym">Stegomyia albopicta</name>
    <dbReference type="NCBI Taxonomy" id="7160"/>
    <lineage>
        <taxon>Eukaryota</taxon>
        <taxon>Metazoa</taxon>
        <taxon>Ecdysozoa</taxon>
        <taxon>Arthropoda</taxon>
        <taxon>Hexapoda</taxon>
        <taxon>Insecta</taxon>
        <taxon>Pterygota</taxon>
        <taxon>Neoptera</taxon>
        <taxon>Endopterygota</taxon>
        <taxon>Diptera</taxon>
        <taxon>Nematocera</taxon>
        <taxon>Culicoidea</taxon>
        <taxon>Culicidae</taxon>
        <taxon>Culicinae</taxon>
        <taxon>Aedini</taxon>
        <taxon>Aedes</taxon>
        <taxon>Stegomyia</taxon>
    </lineage>
</organism>
<feature type="region of interest" description="Disordered" evidence="6">
    <location>
        <begin position="724"/>
        <end position="743"/>
    </location>
</feature>
<dbReference type="InterPro" id="IPR012337">
    <property type="entry name" value="RNaseH-like_sf"/>
</dbReference>
<accession>A0ABM1Z2P8</accession>
<dbReference type="PANTHER" id="PTHR47331">
    <property type="entry name" value="PHD-TYPE DOMAIN-CONTAINING PROTEIN"/>
    <property type="match status" value="1"/>
</dbReference>
<dbReference type="PROSITE" id="PS50016">
    <property type="entry name" value="ZF_PHD_2"/>
    <property type="match status" value="1"/>
</dbReference>
<dbReference type="RefSeq" id="XP_062702011.1">
    <property type="nucleotide sequence ID" value="XM_062846027.1"/>
</dbReference>
<dbReference type="PROSITE" id="PS01359">
    <property type="entry name" value="ZF_PHD_1"/>
    <property type="match status" value="1"/>
</dbReference>
<dbReference type="SUPFAM" id="SSF57903">
    <property type="entry name" value="FYVE/PHD zinc finger"/>
    <property type="match status" value="1"/>
</dbReference>
<dbReference type="InterPro" id="IPR001965">
    <property type="entry name" value="Znf_PHD"/>
</dbReference>
<protein>
    <submittedName>
        <fullName evidence="9">Uncharacterized protein</fullName>
    </submittedName>
</protein>
<dbReference type="Pfam" id="PF05380">
    <property type="entry name" value="Peptidase_A17"/>
    <property type="match status" value="1"/>
</dbReference>
<evidence type="ECO:0000259" key="8">
    <source>
        <dbReference type="PROSITE" id="PS50994"/>
    </source>
</evidence>
<evidence type="ECO:0000256" key="3">
    <source>
        <dbReference type="ARBA" id="ARBA00022833"/>
    </source>
</evidence>
<dbReference type="Proteomes" id="UP000069940">
    <property type="component" value="Unassembled WGS sequence"/>
</dbReference>
<dbReference type="InterPro" id="IPR043502">
    <property type="entry name" value="DNA/RNA_pol_sf"/>
</dbReference>
<reference evidence="10" key="1">
    <citation type="journal article" date="2015" name="Proc. Natl. Acad. Sci. U.S.A.">
        <title>Genome sequence of the Asian Tiger mosquito, Aedes albopictus, reveals insights into its biology, genetics, and evolution.</title>
        <authorList>
            <person name="Chen X.G."/>
            <person name="Jiang X."/>
            <person name="Gu J."/>
            <person name="Xu M."/>
            <person name="Wu Y."/>
            <person name="Deng Y."/>
            <person name="Zhang C."/>
            <person name="Bonizzoni M."/>
            <person name="Dermauw W."/>
            <person name="Vontas J."/>
            <person name="Armbruster P."/>
            <person name="Huang X."/>
            <person name="Yang Y."/>
            <person name="Zhang H."/>
            <person name="He W."/>
            <person name="Peng H."/>
            <person name="Liu Y."/>
            <person name="Wu K."/>
            <person name="Chen J."/>
            <person name="Lirakis M."/>
            <person name="Topalis P."/>
            <person name="Van Leeuwen T."/>
            <person name="Hall A.B."/>
            <person name="Jiang X."/>
            <person name="Thorpe C."/>
            <person name="Mueller R.L."/>
            <person name="Sun C."/>
            <person name="Waterhouse R.M."/>
            <person name="Yan G."/>
            <person name="Tu Z.J."/>
            <person name="Fang X."/>
            <person name="James A.A."/>
        </authorList>
    </citation>
    <scope>NUCLEOTIDE SEQUENCE [LARGE SCALE GENOMIC DNA]</scope>
    <source>
        <strain evidence="10">Foshan</strain>
    </source>
</reference>
<evidence type="ECO:0000259" key="7">
    <source>
        <dbReference type="PROSITE" id="PS50016"/>
    </source>
</evidence>
<reference evidence="9" key="2">
    <citation type="submission" date="2025-05" db="UniProtKB">
        <authorList>
            <consortium name="EnsemblMetazoa"/>
        </authorList>
    </citation>
    <scope>IDENTIFICATION</scope>
    <source>
        <strain evidence="9">Foshan</strain>
    </source>
</reference>
<dbReference type="InterPro" id="IPR019786">
    <property type="entry name" value="Zinc_finger_PHD-type_CS"/>
</dbReference>
<dbReference type="InterPro" id="IPR001584">
    <property type="entry name" value="Integrase_cat-core"/>
</dbReference>
<name>A0ABM1Z2P8_AEDAL</name>
<dbReference type="InterPro" id="IPR019787">
    <property type="entry name" value="Znf_PHD-finger"/>
</dbReference>
<dbReference type="InterPro" id="IPR011011">
    <property type="entry name" value="Znf_FYVE_PHD"/>
</dbReference>
<feature type="coiled-coil region" evidence="5">
    <location>
        <begin position="220"/>
        <end position="256"/>
    </location>
</feature>
<feature type="domain" description="PHD-type" evidence="7">
    <location>
        <begin position="24"/>
        <end position="72"/>
    </location>
</feature>